<dbReference type="InterPro" id="IPR056726">
    <property type="entry name" value="DUF7824"/>
</dbReference>
<reference evidence="2 3" key="1">
    <citation type="submission" date="2019-07" db="EMBL/GenBank/DDBJ databases">
        <title>Whole genome shotgun sequence of Cellulomonas composti NBRC 100758.</title>
        <authorList>
            <person name="Hosoyama A."/>
            <person name="Uohara A."/>
            <person name="Ohji S."/>
            <person name="Ichikawa N."/>
        </authorList>
    </citation>
    <scope>NUCLEOTIDE SEQUENCE [LARGE SCALE GENOMIC DNA]</scope>
    <source>
        <strain evidence="2 3">NBRC 100758</strain>
    </source>
</reference>
<comment type="caution">
    <text evidence="2">The sequence shown here is derived from an EMBL/GenBank/DDBJ whole genome shotgun (WGS) entry which is preliminary data.</text>
</comment>
<organism evidence="2 3">
    <name type="scientific">Cellulomonas composti</name>
    <dbReference type="NCBI Taxonomy" id="266130"/>
    <lineage>
        <taxon>Bacteria</taxon>
        <taxon>Bacillati</taxon>
        <taxon>Actinomycetota</taxon>
        <taxon>Actinomycetes</taxon>
        <taxon>Micrococcales</taxon>
        <taxon>Cellulomonadaceae</taxon>
        <taxon>Cellulomonas</taxon>
    </lineage>
</organism>
<name>A0A511J7A7_9CELL</name>
<sequence length="1150" mass="119225">MTVSTKLAAAIDVFTALGWRDATLADAETRPLGTPEQQRVARDGLASGDWGEYGPGPDGAYGWVPWVDVDRHVLAVFAIRVGVDARRAESVLPGSQDLDDETATRILAARGPAFAQQFVAAACRAGRRPWEHDSTVNSGPAVRLVDVHDLPVPAELEYLKDWSAYALAVLTGESHVFPSARGLCAPEVVLRRLPEHVRAGVGSGVPATGPFGSVVAVAVDRGLVAREEALDLVLVALDAAPRPGDRKIWTEVLTGPLAVTDDELAARGDALVTVLAHGDAPVVEALAPRLIATVPDDVLGDVLAVTLPVRTRKAQRSVLDAAARHARPSSDVTEAVAPLVVPLVSNPDRALARAAQGLVEAWGLTDGPGSGGHGAGAFDAGASGTVASGTNGSDEPAVVGLWRATPPVWDVPRFVLEEPTARALTEAAATLVGRPDDAFDVETERFLALANAVARTDRESARTALAGVRPTWVGGLRTVAEWVSGKPNPLLDRLRPTGRGGAQHLVWAPLDAREGAVFQRLGEVPALLSTPTWVDLRIDPADLVGRLREYAEQDARVIEADLYLALTRCDPALATPEVLAALAALDVPVVLQSGAPASFTAGPVAAQYLTDPIVEPPLQVSDGWRYWEPAPLVLPGSLAAFPPRLGGDDGTDSPDLATFPTWGDSTMAAEGASESAGAGLVLRQLARRAAPLTPGLAVNLLGAQRRFHAVAAPDGTTAVLEAWERGLLRPGVAEVRLLDWTQHPTNLAALARACGELAAEGLLSVVWPLLDDLVRASLEGSRLAAGTAECVETMVTLVPEVLAAVTAGSAPSGTTDVPGARALAARPGSSRAVTAARALVGLLPEATAPGTGPVAPAGPVRAVTPFDDIWPADAGTLPAVDDGATITAQWLDAATRSKLLAVDITLPPGSAGPRPAAVRSSPAADGPYRVVKSSFYDLEAEGQCAAASPAAVAAGTTAPNVWLHWDADEGRLVVAPQRNWRGGTDGPLERGTIPPLTTPPLTTSMVAVVLASLCHDDAPTYYVRSIVDEGLIGSASVTAAMRALLPHPDVSPARMVKTLELAPTTLPVLWPVLVESVRHAAGVEGAPPRWLNRVLDVALVLAPTLREAAARGLIPAGSAAWPGLAALTTRRGSATVPTKARALAEAVLSG</sequence>
<dbReference type="OrthoDB" id="7065495at2"/>
<dbReference type="Proteomes" id="UP000321720">
    <property type="component" value="Unassembled WGS sequence"/>
</dbReference>
<evidence type="ECO:0000313" key="3">
    <source>
        <dbReference type="Proteomes" id="UP000321720"/>
    </source>
</evidence>
<feature type="domain" description="DUF7824" evidence="1">
    <location>
        <begin position="527"/>
        <end position="570"/>
    </location>
</feature>
<dbReference type="RefSeq" id="WP_146841504.1">
    <property type="nucleotide sequence ID" value="NZ_BJWG01000002.1"/>
</dbReference>
<proteinExistence type="predicted"/>
<dbReference type="EMBL" id="BJWG01000002">
    <property type="protein sequence ID" value="GEL93864.1"/>
    <property type="molecule type" value="Genomic_DNA"/>
</dbReference>
<dbReference type="AlphaFoldDB" id="A0A511J7A7"/>
<evidence type="ECO:0000313" key="2">
    <source>
        <dbReference type="EMBL" id="GEL93864.1"/>
    </source>
</evidence>
<gene>
    <name evidence="2" type="ORF">CCO02nite_05220</name>
</gene>
<accession>A0A511J7A7</accession>
<keyword evidence="3" id="KW-1185">Reference proteome</keyword>
<protein>
    <recommendedName>
        <fullName evidence="1">DUF7824 domain-containing protein</fullName>
    </recommendedName>
</protein>
<dbReference type="Pfam" id="PF25148">
    <property type="entry name" value="DUF7824"/>
    <property type="match status" value="1"/>
</dbReference>
<evidence type="ECO:0000259" key="1">
    <source>
        <dbReference type="Pfam" id="PF25148"/>
    </source>
</evidence>